<dbReference type="EMBL" id="PYSW02000061">
    <property type="protein sequence ID" value="KAG2373034.1"/>
    <property type="molecule type" value="Genomic_DNA"/>
</dbReference>
<feature type="region of interest" description="Disordered" evidence="2">
    <location>
        <begin position="306"/>
        <end position="344"/>
    </location>
</feature>
<evidence type="ECO:0000313" key="4">
    <source>
        <dbReference type="Proteomes" id="UP000816034"/>
    </source>
</evidence>
<gene>
    <name evidence="3" type="ORF">C9374_012880</name>
</gene>
<dbReference type="AlphaFoldDB" id="A0AA88GEB7"/>
<name>A0AA88GEB7_NAELO</name>
<evidence type="ECO:0000256" key="2">
    <source>
        <dbReference type="SAM" id="MobiDB-lite"/>
    </source>
</evidence>
<feature type="region of interest" description="Disordered" evidence="2">
    <location>
        <begin position="646"/>
        <end position="702"/>
    </location>
</feature>
<protein>
    <submittedName>
        <fullName evidence="3">Uncharacterized protein</fullName>
    </submittedName>
</protein>
<feature type="compositionally biased region" description="Polar residues" evidence="2">
    <location>
        <begin position="728"/>
        <end position="758"/>
    </location>
</feature>
<dbReference type="RefSeq" id="XP_044542208.1">
    <property type="nucleotide sequence ID" value="XM_044688695.1"/>
</dbReference>
<dbReference type="GeneID" id="68105334"/>
<organism evidence="3 4">
    <name type="scientific">Naegleria lovaniensis</name>
    <name type="common">Amoeba</name>
    <dbReference type="NCBI Taxonomy" id="51637"/>
    <lineage>
        <taxon>Eukaryota</taxon>
        <taxon>Discoba</taxon>
        <taxon>Heterolobosea</taxon>
        <taxon>Tetramitia</taxon>
        <taxon>Eutetramitia</taxon>
        <taxon>Vahlkampfiidae</taxon>
        <taxon>Naegleria</taxon>
    </lineage>
</organism>
<dbReference type="PANTHER" id="PTHR45615:SF63">
    <property type="entry name" value="CHROMOSOME UNDETERMINED SCAFFOLD_10, WHOLE GENOME SHOTGUN SEQUENCE"/>
    <property type="match status" value="1"/>
</dbReference>
<feature type="compositionally biased region" description="Basic and acidic residues" evidence="2">
    <location>
        <begin position="803"/>
        <end position="813"/>
    </location>
</feature>
<accession>A0AA88GEB7</accession>
<evidence type="ECO:0000313" key="3">
    <source>
        <dbReference type="EMBL" id="KAG2373034.1"/>
    </source>
</evidence>
<feature type="region of interest" description="Disordered" evidence="2">
    <location>
        <begin position="175"/>
        <end position="276"/>
    </location>
</feature>
<sequence>MMSKFNPNSHRLMMNPAFFQSSNQQPPISSSTALRDIPVEIVESKRPSTASAVMKASSYQPQSTSLRNHQTRNFVSQQQQHQNVRSRMMVPAAQNAVDEDEENATEEEVPSSLYEMTRYLNKKHSNVDESVNEEENFVVQNTKLFKPVIKQRMNDFDETPIHVKYNNYLQEQEDVDQQHSYQDDDTPTSIHESPIKARPPPRSGAKHRRTLSSRILPNNNFNQRRDNDSSSDSASPPHLPSQSRQYRSPIAEEETEEQEASPIVYDKKPQRKQARYPKKLLEKATSEIVEDEEVQQDDSSENFVFSKKQHDSENEENDYQSQKQTLSRNRSAPSSSSLKEMKRLQEENVRLQGEINELKRDKNEMIKIHNDKIHGLTDRHNLDLQSQQQRMEKIMDEKDSKIEELQRENERLKSEIGLVDKSKDGQDTNKLLQELEQKRKSVQQFEHEKLMLHDEIERLKHLLSEATRQSKEMETKLRNKEDNLNGLSNKVETQEREIKSLKEKEMKVIEEREKAFAMFTESDRNNQQLQEKLRNLEHQSKQILRENESITQRHNTLDTIRIQLEKTNDQLRARVQTLEEEISRISHNQNMYNQEREQSIFNQQQQLQQELDMSRREIANLRETITILKNEKALLASQQQQPYASYNNFSNASSQPMNPIPPSRPHLSLDTFNTQPSSYDNSNYTPSNGAYNSSNLAPPSSYNRKNTNISYATTSNFTSNNFNSHVNTVPSYPTSKDYLQQGVPDTSSQAQTPANSTQKGYSSNTTKTTSNYTTGASNHKPSEVTPSSKSSQDTPFTLSMLNSKHESPKERQANRNKIMGTSYTLKPFAVDDAPKNQVAAEIDDKLMQLALEKTKLEGDMQKLLSMGIKSIASKKQKMSLESRLEEIEKETSQLKMRLRSGKF</sequence>
<dbReference type="PANTHER" id="PTHR45615">
    <property type="entry name" value="MYOSIN HEAVY CHAIN, NON-MUSCLE"/>
    <property type="match status" value="1"/>
</dbReference>
<keyword evidence="4" id="KW-1185">Reference proteome</keyword>
<evidence type="ECO:0000256" key="1">
    <source>
        <dbReference type="SAM" id="Coils"/>
    </source>
</evidence>
<reference evidence="3 4" key="1">
    <citation type="journal article" date="2018" name="BMC Genomics">
        <title>The genome of Naegleria lovaniensis, the basis for a comparative approach to unravel pathogenicity factors of the human pathogenic amoeba N. fowleri.</title>
        <authorList>
            <person name="Liechti N."/>
            <person name="Schurch N."/>
            <person name="Bruggmann R."/>
            <person name="Wittwer M."/>
        </authorList>
    </citation>
    <scope>NUCLEOTIDE SEQUENCE [LARGE SCALE GENOMIC DNA]</scope>
    <source>
        <strain evidence="3 4">ATCC 30569</strain>
    </source>
</reference>
<comment type="caution">
    <text evidence="3">The sequence shown here is derived from an EMBL/GenBank/DDBJ whole genome shotgun (WGS) entry which is preliminary data.</text>
</comment>
<feature type="compositionally biased region" description="Polar residues" evidence="2">
    <location>
        <begin position="670"/>
        <end position="702"/>
    </location>
</feature>
<feature type="compositionally biased region" description="Low complexity" evidence="2">
    <location>
        <begin position="327"/>
        <end position="337"/>
    </location>
</feature>
<proteinExistence type="predicted"/>
<feature type="compositionally biased region" description="Polar residues" evidence="2">
    <location>
        <begin position="776"/>
        <end position="802"/>
    </location>
</feature>
<keyword evidence="1" id="KW-0175">Coiled coil</keyword>
<feature type="coiled-coil region" evidence="1">
    <location>
        <begin position="870"/>
        <end position="897"/>
    </location>
</feature>
<dbReference type="Proteomes" id="UP000816034">
    <property type="component" value="Unassembled WGS sequence"/>
</dbReference>
<feature type="compositionally biased region" description="Low complexity" evidence="2">
    <location>
        <begin position="759"/>
        <end position="775"/>
    </location>
</feature>
<feature type="region of interest" description="Disordered" evidence="2">
    <location>
        <begin position="728"/>
        <end position="816"/>
    </location>
</feature>